<evidence type="ECO:0000313" key="2">
    <source>
        <dbReference type="EMBL" id="GAI60590.1"/>
    </source>
</evidence>
<comment type="caution">
    <text evidence="2">The sequence shown here is derived from an EMBL/GenBank/DDBJ whole genome shotgun (WGS) entry which is preliminary data.</text>
</comment>
<feature type="non-terminal residue" evidence="2">
    <location>
        <position position="1"/>
    </location>
</feature>
<dbReference type="Pfam" id="PF00436">
    <property type="entry name" value="SSB"/>
    <property type="match status" value="1"/>
</dbReference>
<dbReference type="GO" id="GO:0003697">
    <property type="term" value="F:single-stranded DNA binding"/>
    <property type="evidence" value="ECO:0007669"/>
    <property type="project" value="InterPro"/>
</dbReference>
<accession>X1RBR2</accession>
<reference evidence="2" key="1">
    <citation type="journal article" date="2014" name="Front. Microbiol.">
        <title>High frequency of phylogenetically diverse reductive dehalogenase-homologous genes in deep subseafloor sedimentary metagenomes.</title>
        <authorList>
            <person name="Kawai M."/>
            <person name="Futagami T."/>
            <person name="Toyoda A."/>
            <person name="Takaki Y."/>
            <person name="Nishi S."/>
            <person name="Hori S."/>
            <person name="Arai W."/>
            <person name="Tsubouchi T."/>
            <person name="Morono Y."/>
            <person name="Uchiyama I."/>
            <person name="Ito T."/>
            <person name="Fujiyama A."/>
            <person name="Inagaki F."/>
            <person name="Takami H."/>
        </authorList>
    </citation>
    <scope>NUCLEOTIDE SEQUENCE</scope>
    <source>
        <strain evidence="2">Expedition CK06-06</strain>
    </source>
</reference>
<dbReference type="InterPro" id="IPR012340">
    <property type="entry name" value="NA-bd_OB-fold"/>
</dbReference>
<proteinExistence type="predicted"/>
<name>X1RBR2_9ZZZZ</name>
<organism evidence="2">
    <name type="scientific">marine sediment metagenome</name>
    <dbReference type="NCBI Taxonomy" id="412755"/>
    <lineage>
        <taxon>unclassified sequences</taxon>
        <taxon>metagenomes</taxon>
        <taxon>ecological metagenomes</taxon>
    </lineage>
</organism>
<protein>
    <recommendedName>
        <fullName evidence="3">Single-stranded DNA-binding protein</fullName>
    </recommendedName>
</protein>
<dbReference type="SUPFAM" id="SSF50249">
    <property type="entry name" value="Nucleic acid-binding proteins"/>
    <property type="match status" value="1"/>
</dbReference>
<dbReference type="AlphaFoldDB" id="X1RBR2"/>
<dbReference type="InterPro" id="IPR000424">
    <property type="entry name" value="Primosome_PriB/ssb"/>
</dbReference>
<evidence type="ECO:0008006" key="3">
    <source>
        <dbReference type="Google" id="ProtNLM"/>
    </source>
</evidence>
<evidence type="ECO:0000256" key="1">
    <source>
        <dbReference type="ARBA" id="ARBA00023125"/>
    </source>
</evidence>
<gene>
    <name evidence="2" type="ORF">S12H4_01017</name>
</gene>
<sequence>RLAETCNQYLAKGRLVMVVGEMQEPKVWQGQDGEWHSSLNVTARMVKFLSGRPTDPLIEKVTEDMKAAGLTGDEEIPF</sequence>
<keyword evidence="1" id="KW-0238">DNA-binding</keyword>
<dbReference type="PROSITE" id="PS50935">
    <property type="entry name" value="SSB"/>
    <property type="match status" value="1"/>
</dbReference>
<dbReference type="EMBL" id="BARW01000177">
    <property type="protein sequence ID" value="GAI60590.1"/>
    <property type="molecule type" value="Genomic_DNA"/>
</dbReference>
<dbReference type="Gene3D" id="2.40.50.140">
    <property type="entry name" value="Nucleic acid-binding proteins"/>
    <property type="match status" value="1"/>
</dbReference>